<dbReference type="Proteomes" id="UP000549394">
    <property type="component" value="Unassembled WGS sequence"/>
</dbReference>
<keyword evidence="2" id="KW-1185">Reference proteome</keyword>
<dbReference type="PANTHER" id="PTHR46761:SF2">
    <property type="entry name" value="RAN GTPASE-ACTIVATING PROTEIN 1"/>
    <property type="match status" value="1"/>
</dbReference>
<evidence type="ECO:0000313" key="2">
    <source>
        <dbReference type="Proteomes" id="UP000549394"/>
    </source>
</evidence>
<sequence>MACIIAGLWQENQLEMTLDEYTIYENIMQIFLSKRDFLAARYIIGQYEFFKNHCQKIHSIEEAFADFKNLFLLKYALDLIQETNLEIFNAIAKDRKEIFAVLETDEQIIQVIKSRDSQLVQLEKITLELTLFQVILDHYQYNITDIHFKYVNLNLPSFMYLCRRYLKNKLECLNLFGGVEDSTPIQHLYDLISDMKHLQVLSIANIYFEGSVYSPFYIETYTLQELTLINCNLKNCSSNFFNMRLQCLNSLNLSHNQFTDESLNSLFEMLENSRYLLFLKLSQCPSVSNRIDKVLKFLQTSMRISSLSYSENRIPGQYGYKLFNILTEKFTNMTCIQINNCASEFDSNTFNHFLERNKKLKVLELKGNYLKENNNHSFLKNLMLSNSLAYLSLPKIDNREQNSQSNTSIFGDVVSLLDLQALDIGGNSLQDAFIQEFLIKVLKTSENLQYLYLYNLETFKKKITYTSHYISNFDENFQVQNHKNKQETNINNHFLNRIVQSLERKSKLTELNLQNNPLGIDPGKRLFEFIIYNCQELTILSLSDCQIDLNIGHLVGEAIGKQTRLVQLNLQNNPLGTAVGSSLFKCIKENCALLEEIYLSNCEFDSNIGNVLGEAIGRQFGLAVLDLSKNPLGTEVGNSLFANIKENCTELIEIYLSDCQFDSKIGNIIGEAIGRQSRLMELNLQNNPLGTTVGKSIFENIRDNCTQLTVISLSDCQFDSNIGDIVGEAIARQTLLAQLYLQNNPLGSAVGHRIFKKIKENCTELVVINLKDCEFDSNIGNIVGEAIGRQHALSQLFLYKNSLGSEVGKGIFENIKKNLTQLTLICLNDCKFNTHIGSIVGEAIGKQSTLKVLNLGNNSLGTDIGKCLFENIKENCKDLEIVGLRNCEFDSNIGVIVGEAIGKQTKLVELNLQFNSLGTIVGKSIFENIRDNCRQLTAICLSDCEFDSNIGTVVGEAIGKQSKLAELNLQINPIGTFVGHGLFKSIKENCRQLVGIYLSDCEFDSNIGTVVGEAVGKQSKLSKLNLESNPLGPIVGKSLFQNIRDNCTELTVICLSDCQFNSETGVIIGEAIGKQPNLNMLYLQNNLLGTIVGNSIFTNIKDNCQQLKLLYLSNCEFDSNIGVVVGEAIGKQSKLHKLNLQNNPFGTIVGKSIFENIKENCTELRIICLSNCKFDSNIGTIIGEAIGKQPKLNELVLYENSLGSAVGKSIFENIDNKCREMTLICLSDCNFDSNIGIIVSEAIGKQSKLNKLYLHNNHFGPAFIDMLFRHINERCSRLNVLYLSKSEIESDTEFDFI</sequence>
<dbReference type="PANTHER" id="PTHR46761">
    <property type="entry name" value="RAN GTPASE-ACTIVATING PROTEIN 1"/>
    <property type="match status" value="1"/>
</dbReference>
<dbReference type="SMART" id="SM00368">
    <property type="entry name" value="LRR_RI"/>
    <property type="match status" value="9"/>
</dbReference>
<dbReference type="Gene3D" id="3.80.10.10">
    <property type="entry name" value="Ribonuclease Inhibitor"/>
    <property type="match status" value="4"/>
</dbReference>
<name>A0A7I8WFA2_9ANNE</name>
<dbReference type="GO" id="GO:0005096">
    <property type="term" value="F:GTPase activator activity"/>
    <property type="evidence" value="ECO:0007669"/>
    <property type="project" value="InterPro"/>
</dbReference>
<dbReference type="InterPro" id="IPR032675">
    <property type="entry name" value="LRR_dom_sf"/>
</dbReference>
<protein>
    <submittedName>
        <fullName evidence="1">DgyrCDS14863</fullName>
    </submittedName>
</protein>
<dbReference type="EMBL" id="CAJFCJ010000092">
    <property type="protein sequence ID" value="CAD5126832.1"/>
    <property type="molecule type" value="Genomic_DNA"/>
</dbReference>
<organism evidence="1 2">
    <name type="scientific">Dimorphilus gyrociliatus</name>
    <dbReference type="NCBI Taxonomy" id="2664684"/>
    <lineage>
        <taxon>Eukaryota</taxon>
        <taxon>Metazoa</taxon>
        <taxon>Spiralia</taxon>
        <taxon>Lophotrochozoa</taxon>
        <taxon>Annelida</taxon>
        <taxon>Polychaeta</taxon>
        <taxon>Polychaeta incertae sedis</taxon>
        <taxon>Dinophilidae</taxon>
        <taxon>Dimorphilus</taxon>
    </lineage>
</organism>
<proteinExistence type="predicted"/>
<gene>
    <name evidence="1" type="ORF">DGYR_LOCUS14055</name>
</gene>
<dbReference type="InterPro" id="IPR045203">
    <property type="entry name" value="RanGAP1/2"/>
</dbReference>
<reference evidence="1 2" key="1">
    <citation type="submission" date="2020-08" db="EMBL/GenBank/DDBJ databases">
        <authorList>
            <person name="Hejnol A."/>
        </authorList>
    </citation>
    <scope>NUCLEOTIDE SEQUENCE [LARGE SCALE GENOMIC DNA]</scope>
</reference>
<evidence type="ECO:0000313" key="1">
    <source>
        <dbReference type="EMBL" id="CAD5126832.1"/>
    </source>
</evidence>
<dbReference type="SUPFAM" id="SSF52047">
    <property type="entry name" value="RNI-like"/>
    <property type="match status" value="4"/>
</dbReference>
<accession>A0A7I8WFA2</accession>
<comment type="caution">
    <text evidence="1">The sequence shown here is derived from an EMBL/GenBank/DDBJ whole genome shotgun (WGS) entry which is preliminary data.</text>
</comment>
<dbReference type="OrthoDB" id="120976at2759"/>